<sequence>MACTYSQGDSKFISFDGKGGKRYKPKSWNSNEDLLQDKNTHMSSQALQRKPTSYKIRGSLSDVRNCWIVMGPEVKAKISAAGLNHFLTSIYNDGIVEHKDINLIIALSERFWDTTNTFHFPGIGEVMLTPHDFAVITGLRIGGKRIEVNDNLTNCDVERLLGGLPPKGSELNYSRCAMNNLGGPLFTWEIWMYEYFGVGPKLHNSKAQVCPRFFRWSSRNRISGGKKRTLQDWRLIIESLTETNMNLDPWRAVPISNEYSGLTLNRCKILFECPLGRYWYLGDRVLAQVDHKYPPLLPQDPPDSMRKGGLLEGDDLKAALAGSDAMGVAGDYGEFVQRRLQGRFAHLCGETVSCFNGALVMYSNGLVLQGTAEQGSDSEGSSPEGIAPQPSSHVEVPRGSFQERPEHAPNVPWTGQVAIGTDLVDESLLMIESLQQTIYTQSAQNFALRAELASARSHIQTMEGLFERLGVGAGPRRSQRGDEGGSGSRNTRRSSRRRTRGPSDEDEDI</sequence>
<dbReference type="Proteomes" id="UP000737018">
    <property type="component" value="Unassembled WGS sequence"/>
</dbReference>
<evidence type="ECO:0000313" key="2">
    <source>
        <dbReference type="EMBL" id="KAF3970395.1"/>
    </source>
</evidence>
<feature type="compositionally biased region" description="Basic residues" evidence="1">
    <location>
        <begin position="490"/>
        <end position="500"/>
    </location>
</feature>
<comment type="caution">
    <text evidence="2">The sequence shown here is derived from an EMBL/GenBank/DDBJ whole genome shotgun (WGS) entry which is preliminary data.</text>
</comment>
<keyword evidence="3" id="KW-1185">Reference proteome</keyword>
<dbReference type="AlphaFoldDB" id="A0A8J4RI49"/>
<protein>
    <recommendedName>
        <fullName evidence="4">Aminotransferase-like plant mobile domain-containing protein</fullName>
    </recommendedName>
</protein>
<name>A0A8J4RI49_9ROSI</name>
<dbReference type="PANTHER" id="PTHR46033:SF8">
    <property type="entry name" value="PROTEIN MAINTENANCE OF MERISTEMS-LIKE"/>
    <property type="match status" value="1"/>
</dbReference>
<organism evidence="2 3">
    <name type="scientific">Castanea mollissima</name>
    <name type="common">Chinese chestnut</name>
    <dbReference type="NCBI Taxonomy" id="60419"/>
    <lineage>
        <taxon>Eukaryota</taxon>
        <taxon>Viridiplantae</taxon>
        <taxon>Streptophyta</taxon>
        <taxon>Embryophyta</taxon>
        <taxon>Tracheophyta</taxon>
        <taxon>Spermatophyta</taxon>
        <taxon>Magnoliopsida</taxon>
        <taxon>eudicotyledons</taxon>
        <taxon>Gunneridae</taxon>
        <taxon>Pentapetalae</taxon>
        <taxon>rosids</taxon>
        <taxon>fabids</taxon>
        <taxon>Fagales</taxon>
        <taxon>Fagaceae</taxon>
        <taxon>Castanea</taxon>
    </lineage>
</organism>
<dbReference type="OrthoDB" id="1493087at2759"/>
<evidence type="ECO:0000256" key="1">
    <source>
        <dbReference type="SAM" id="MobiDB-lite"/>
    </source>
</evidence>
<reference evidence="2" key="1">
    <citation type="submission" date="2020-03" db="EMBL/GenBank/DDBJ databases">
        <title>Castanea mollissima Vanexum genome sequencing.</title>
        <authorList>
            <person name="Staton M."/>
        </authorList>
    </citation>
    <scope>NUCLEOTIDE SEQUENCE</scope>
    <source>
        <tissue evidence="2">Leaf</tissue>
    </source>
</reference>
<gene>
    <name evidence="2" type="ORF">CMV_005896</name>
</gene>
<dbReference type="PANTHER" id="PTHR46033">
    <property type="entry name" value="PROTEIN MAIN-LIKE 2"/>
    <property type="match status" value="1"/>
</dbReference>
<evidence type="ECO:0008006" key="4">
    <source>
        <dbReference type="Google" id="ProtNLM"/>
    </source>
</evidence>
<accession>A0A8J4RI49</accession>
<feature type="region of interest" description="Disordered" evidence="1">
    <location>
        <begin position="371"/>
        <end position="413"/>
    </location>
</feature>
<dbReference type="InterPro" id="IPR044824">
    <property type="entry name" value="MAIN-like"/>
</dbReference>
<feature type="region of interest" description="Disordered" evidence="1">
    <location>
        <begin position="467"/>
        <end position="509"/>
    </location>
</feature>
<evidence type="ECO:0000313" key="3">
    <source>
        <dbReference type="Proteomes" id="UP000737018"/>
    </source>
</evidence>
<feature type="compositionally biased region" description="Polar residues" evidence="1">
    <location>
        <begin position="371"/>
        <end position="381"/>
    </location>
</feature>
<proteinExistence type="predicted"/>
<dbReference type="GO" id="GO:0010073">
    <property type="term" value="P:meristem maintenance"/>
    <property type="evidence" value="ECO:0007669"/>
    <property type="project" value="InterPro"/>
</dbReference>
<dbReference type="EMBL" id="JRKL02000537">
    <property type="protein sequence ID" value="KAF3970395.1"/>
    <property type="molecule type" value="Genomic_DNA"/>
</dbReference>